<gene>
    <name evidence="2" type="ORF">H8S44_02960</name>
</gene>
<dbReference type="Pfam" id="PF00535">
    <property type="entry name" value="Glycos_transf_2"/>
    <property type="match status" value="1"/>
</dbReference>
<organism evidence="2 3">
    <name type="scientific">Anaerosacchariphilus hominis</name>
    <dbReference type="NCBI Taxonomy" id="2763017"/>
    <lineage>
        <taxon>Bacteria</taxon>
        <taxon>Bacillati</taxon>
        <taxon>Bacillota</taxon>
        <taxon>Clostridia</taxon>
        <taxon>Lachnospirales</taxon>
        <taxon>Lachnospiraceae</taxon>
        <taxon>Anaerosacchariphilus</taxon>
    </lineage>
</organism>
<evidence type="ECO:0000259" key="1">
    <source>
        <dbReference type="Pfam" id="PF00535"/>
    </source>
</evidence>
<protein>
    <submittedName>
        <fullName evidence="2">Glycosyltransferase family 2 protein</fullName>
    </submittedName>
</protein>
<comment type="caution">
    <text evidence="2">The sequence shown here is derived from an EMBL/GenBank/DDBJ whole genome shotgun (WGS) entry which is preliminary data.</text>
</comment>
<evidence type="ECO:0000313" key="3">
    <source>
        <dbReference type="Proteomes" id="UP000649345"/>
    </source>
</evidence>
<dbReference type="Proteomes" id="UP000649345">
    <property type="component" value="Unassembled WGS sequence"/>
</dbReference>
<feature type="domain" description="Glycosyltransferase 2-like" evidence="1">
    <location>
        <begin position="9"/>
        <end position="110"/>
    </location>
</feature>
<sequence length="270" mass="30153">MKKKVLGIFTCFNRKEKTVNCLKSLIAGNEEVEFTFLAVDDGSTDGTEEALRDMRQVAVLTGNGSLFYSGGMRLGIRKAKEQYQGYDYCLLFNDDVEFYPGVIERMAAQCGDGILVGATCDTEGNLSYGGVRKASGFRPKFDIVMSGEKPVSCDTFNANCVLIPYDIFLKLPNIDEAYTHSLGDFDYGLTASQMGYAIYPTNFFVGCCNDNPVGKTWRDTSLSRKERWKRKESPKGLPTGEWFHFVRKNFGLISACYSSMTPMLRILLGK</sequence>
<dbReference type="RefSeq" id="WP_186873326.1">
    <property type="nucleotide sequence ID" value="NZ_JACOOR010000002.1"/>
</dbReference>
<dbReference type="EMBL" id="JACOOR010000002">
    <property type="protein sequence ID" value="MBC5658734.1"/>
    <property type="molecule type" value="Genomic_DNA"/>
</dbReference>
<dbReference type="SUPFAM" id="SSF53448">
    <property type="entry name" value="Nucleotide-diphospho-sugar transferases"/>
    <property type="match status" value="1"/>
</dbReference>
<proteinExistence type="predicted"/>
<evidence type="ECO:0000313" key="2">
    <source>
        <dbReference type="EMBL" id="MBC5658734.1"/>
    </source>
</evidence>
<dbReference type="PANTHER" id="PTHR43179">
    <property type="entry name" value="RHAMNOSYLTRANSFERASE WBBL"/>
    <property type="match status" value="1"/>
</dbReference>
<accession>A0A923RL08</accession>
<dbReference type="InterPro" id="IPR001173">
    <property type="entry name" value="Glyco_trans_2-like"/>
</dbReference>
<keyword evidence="3" id="KW-1185">Reference proteome</keyword>
<dbReference type="PANTHER" id="PTHR43179:SF7">
    <property type="entry name" value="RHAMNOSYLTRANSFERASE WBBL"/>
    <property type="match status" value="1"/>
</dbReference>
<name>A0A923RL08_9FIRM</name>
<reference evidence="2" key="1">
    <citation type="submission" date="2020-08" db="EMBL/GenBank/DDBJ databases">
        <title>Genome public.</title>
        <authorList>
            <person name="Liu C."/>
            <person name="Sun Q."/>
        </authorList>
    </citation>
    <scope>NUCLEOTIDE SEQUENCE</scope>
    <source>
        <strain evidence="2">NSJ-68</strain>
    </source>
</reference>
<dbReference type="AlphaFoldDB" id="A0A923RL08"/>
<dbReference type="Gene3D" id="3.90.550.10">
    <property type="entry name" value="Spore Coat Polysaccharide Biosynthesis Protein SpsA, Chain A"/>
    <property type="match status" value="1"/>
</dbReference>
<dbReference type="InterPro" id="IPR029044">
    <property type="entry name" value="Nucleotide-diphossugar_trans"/>
</dbReference>